<comment type="caution">
    <text evidence="5">The sequence shown here is derived from an EMBL/GenBank/DDBJ whole genome shotgun (WGS) entry which is preliminary data.</text>
</comment>
<feature type="signal peptide" evidence="3">
    <location>
        <begin position="1"/>
        <end position="19"/>
    </location>
</feature>
<dbReference type="RefSeq" id="WP_109604109.1">
    <property type="nucleotide sequence ID" value="NZ_QGGI01000003.1"/>
</dbReference>
<dbReference type="Proteomes" id="UP000245921">
    <property type="component" value="Unassembled WGS sequence"/>
</dbReference>
<keyword evidence="3" id="KW-0732">Signal</keyword>
<keyword evidence="6" id="KW-1185">Reference proteome</keyword>
<keyword evidence="2" id="KW-1133">Transmembrane helix</keyword>
<evidence type="ECO:0000313" key="6">
    <source>
        <dbReference type="Proteomes" id="UP000245921"/>
    </source>
</evidence>
<dbReference type="InterPro" id="IPR051465">
    <property type="entry name" value="Cell_Envelope_Struct_Comp"/>
</dbReference>
<feature type="domain" description="SLH" evidence="4">
    <location>
        <begin position="18"/>
        <end position="80"/>
    </location>
</feature>
<gene>
    <name evidence="5" type="ORF">C7380_103178</name>
</gene>
<evidence type="ECO:0000256" key="2">
    <source>
        <dbReference type="SAM" id="Phobius"/>
    </source>
</evidence>
<dbReference type="InterPro" id="IPR001119">
    <property type="entry name" value="SLH_dom"/>
</dbReference>
<feature type="transmembrane region" description="Helical" evidence="2">
    <location>
        <begin position="255"/>
        <end position="277"/>
    </location>
</feature>
<dbReference type="Pfam" id="PF00395">
    <property type="entry name" value="SLH"/>
    <property type="match status" value="1"/>
</dbReference>
<dbReference type="SUPFAM" id="SSF57997">
    <property type="entry name" value="Tropomyosin"/>
    <property type="match status" value="1"/>
</dbReference>
<proteinExistence type="predicted"/>
<dbReference type="EMBL" id="QGGI01000003">
    <property type="protein sequence ID" value="PWJ95997.1"/>
    <property type="molecule type" value="Genomic_DNA"/>
</dbReference>
<evidence type="ECO:0000259" key="4">
    <source>
        <dbReference type="PROSITE" id="PS51272"/>
    </source>
</evidence>
<evidence type="ECO:0000313" key="5">
    <source>
        <dbReference type="EMBL" id="PWJ95997.1"/>
    </source>
</evidence>
<keyword evidence="1" id="KW-0175">Coiled coil</keyword>
<sequence length="278" mass="30891">MKKTLAVLVALLVVVAAFAGGFKDVKEDHWAYDYVTNLVDKGVIPVDQDTFNGFESLTRSEASVWFTRAIMYLENSPMIAKYEDIDRMEKVVKELSGKIGDYDEYKARTTRAILKLKYDAFDKIDETNSNISSLEDKVAQLEESVNGREKLLSDVSASYDNVKKSAFRAKNMGDSLSEDMLYLMDETDRANAMAKANAEKISTLESKVDENSMFLEALPAVTLRTAENKDKIEALTEKVNAQDERIKSVEGNNNILLWVVALAGVGLGVAGIFMPVAK</sequence>
<protein>
    <submittedName>
        <fullName evidence="5">S-layer family protein</fullName>
    </submittedName>
</protein>
<evidence type="ECO:0000256" key="3">
    <source>
        <dbReference type="SAM" id="SignalP"/>
    </source>
</evidence>
<evidence type="ECO:0000256" key="1">
    <source>
        <dbReference type="SAM" id="Coils"/>
    </source>
</evidence>
<accession>A0AA45C8K1</accession>
<feature type="chain" id="PRO_5041222543" evidence="3">
    <location>
        <begin position="20"/>
        <end position="278"/>
    </location>
</feature>
<keyword evidence="2" id="KW-0472">Membrane</keyword>
<dbReference type="PANTHER" id="PTHR43308">
    <property type="entry name" value="OUTER MEMBRANE PROTEIN ALPHA-RELATED"/>
    <property type="match status" value="1"/>
</dbReference>
<keyword evidence="2" id="KW-0812">Transmembrane</keyword>
<dbReference type="AlphaFoldDB" id="A0AA45C8K1"/>
<reference evidence="5 6" key="1">
    <citation type="submission" date="2018-05" db="EMBL/GenBank/DDBJ databases">
        <title>Genomic Encyclopedia of Type Strains, Phase IV (KMG-IV): sequencing the most valuable type-strain genomes for metagenomic binning, comparative biology and taxonomic classification.</title>
        <authorList>
            <person name="Goeker M."/>
        </authorList>
    </citation>
    <scope>NUCLEOTIDE SEQUENCE [LARGE SCALE GENOMIC DNA]</scope>
    <source>
        <strain evidence="5 6">DSM 24906</strain>
    </source>
</reference>
<feature type="coiled-coil region" evidence="1">
    <location>
        <begin position="124"/>
        <end position="151"/>
    </location>
</feature>
<organism evidence="5 6">
    <name type="scientific">Oceanotoga teriensis</name>
    <dbReference type="NCBI Taxonomy" id="515440"/>
    <lineage>
        <taxon>Bacteria</taxon>
        <taxon>Thermotogati</taxon>
        <taxon>Thermotogota</taxon>
        <taxon>Thermotogae</taxon>
        <taxon>Petrotogales</taxon>
        <taxon>Petrotogaceae</taxon>
        <taxon>Oceanotoga</taxon>
    </lineage>
</organism>
<name>A0AA45C8K1_9BACT</name>
<dbReference type="PROSITE" id="PS51272">
    <property type="entry name" value="SLH"/>
    <property type="match status" value="1"/>
</dbReference>